<feature type="disulfide bond" evidence="2">
    <location>
        <begin position="73"/>
        <end position="97"/>
    </location>
</feature>
<evidence type="ECO:0000313" key="5">
    <source>
        <dbReference type="EMBL" id="AHI22625.1"/>
    </source>
</evidence>
<dbReference type="InterPro" id="IPR036514">
    <property type="entry name" value="SGNH_hydro_sf"/>
</dbReference>
<feature type="chain" id="PRO_5038675179" description="SGNH hydrolase-type esterase domain-containing protein" evidence="3">
    <location>
        <begin position="20"/>
        <end position="319"/>
    </location>
</feature>
<feature type="domain" description="SGNH hydrolase-type esterase" evidence="4">
    <location>
        <begin position="49"/>
        <end position="303"/>
    </location>
</feature>
<dbReference type="KEGG" id="cvt:B843_06200"/>
<evidence type="ECO:0000313" key="6">
    <source>
        <dbReference type="Proteomes" id="UP000019222"/>
    </source>
</evidence>
<dbReference type="EMBL" id="CP004353">
    <property type="protein sequence ID" value="AHI22625.1"/>
    <property type="molecule type" value="Genomic_DNA"/>
</dbReference>
<dbReference type="RefSeq" id="WP_025252656.1">
    <property type="nucleotide sequence ID" value="NZ_CP004353.1"/>
</dbReference>
<dbReference type="Pfam" id="PF13472">
    <property type="entry name" value="Lipase_GDSL_2"/>
    <property type="match status" value="1"/>
</dbReference>
<dbReference type="STRING" id="1224164.B843_06200"/>
<gene>
    <name evidence="5" type="ORF">B843_06200</name>
</gene>
<feature type="signal peptide" evidence="3">
    <location>
        <begin position="1"/>
        <end position="19"/>
    </location>
</feature>
<dbReference type="PATRIC" id="fig|1224164.3.peg.1244"/>
<name>W5Y158_9CORY</name>
<keyword evidence="2" id="KW-1015">Disulfide bond</keyword>
<feature type="active site" evidence="1">
    <location>
        <position position="296"/>
    </location>
</feature>
<dbReference type="InterPro" id="IPR013830">
    <property type="entry name" value="SGNH_hydro"/>
</dbReference>
<organism evidence="5 6">
    <name type="scientific">Corynebacterium vitaeruminis DSM 20294</name>
    <dbReference type="NCBI Taxonomy" id="1224164"/>
    <lineage>
        <taxon>Bacteria</taxon>
        <taxon>Bacillati</taxon>
        <taxon>Actinomycetota</taxon>
        <taxon>Actinomycetes</taxon>
        <taxon>Mycobacteriales</taxon>
        <taxon>Corynebacteriaceae</taxon>
        <taxon>Corynebacterium</taxon>
    </lineage>
</organism>
<evidence type="ECO:0000256" key="3">
    <source>
        <dbReference type="SAM" id="SignalP"/>
    </source>
</evidence>
<dbReference type="PANTHER" id="PTHR37981">
    <property type="entry name" value="LIPASE 2"/>
    <property type="match status" value="1"/>
</dbReference>
<keyword evidence="3" id="KW-0732">Signal</keyword>
<dbReference type="PROSITE" id="PS51257">
    <property type="entry name" value="PROKAR_LIPOPROTEIN"/>
    <property type="match status" value="1"/>
</dbReference>
<sequence>MKRFLSALVALPLAVSLVACDSQSGPYGAEPSAQRSHLKRAANAVKYVALGDSFASMSGADSLDDSTPRAEFCMRSADSYPHIVAAQIGASLNDATCQGATTADVLESYDTDEGRVFSQIESLTPDTTLVTLTIGGNDVSFGAPSGCDPRDLIAGDPEVNEAFPGILQTDAEREAACIADAQAANDEAVAELPDKLDEIYQAIEQRSPKAMVIATGYLPVILEGDTCDYANALSPSDLQWFQDTTDQLNSTVEQSASEHGAIYVMPNDAAQHTACTSADDRWTSIDGSDTNSFPMHPTPAGQKTMADAVVQAYESHVGA</sequence>
<keyword evidence="6" id="KW-1185">Reference proteome</keyword>
<feature type="disulfide bond" evidence="2">
    <location>
        <begin position="227"/>
        <end position="275"/>
    </location>
</feature>
<dbReference type="GO" id="GO:0004806">
    <property type="term" value="F:triacylglycerol lipase activity"/>
    <property type="evidence" value="ECO:0007669"/>
    <property type="project" value="TreeGrafter"/>
</dbReference>
<dbReference type="GO" id="GO:0019433">
    <property type="term" value="P:triglyceride catabolic process"/>
    <property type="evidence" value="ECO:0007669"/>
    <property type="project" value="TreeGrafter"/>
</dbReference>
<dbReference type="eggNOG" id="COG2755">
    <property type="taxonomic scope" value="Bacteria"/>
</dbReference>
<evidence type="ECO:0000259" key="4">
    <source>
        <dbReference type="Pfam" id="PF13472"/>
    </source>
</evidence>
<dbReference type="HOGENOM" id="CLU_038449_1_0_11"/>
<protein>
    <recommendedName>
        <fullName evidence="4">SGNH hydrolase-type esterase domain-containing protein</fullName>
    </recommendedName>
</protein>
<feature type="active site" description="Nucleophile" evidence="1">
    <location>
        <position position="53"/>
    </location>
</feature>
<proteinExistence type="predicted"/>
<dbReference type="Gene3D" id="3.40.50.1110">
    <property type="entry name" value="SGNH hydrolase"/>
    <property type="match status" value="1"/>
</dbReference>
<evidence type="ECO:0000256" key="2">
    <source>
        <dbReference type="PIRSR" id="PIRSR637460-2"/>
    </source>
</evidence>
<accession>W5Y158</accession>
<feature type="disulfide bond" evidence="2">
    <location>
        <begin position="147"/>
        <end position="177"/>
    </location>
</feature>
<reference evidence="5 6" key="1">
    <citation type="submission" date="2013-02" db="EMBL/GenBank/DDBJ databases">
        <title>The complete genome sequence of Corynebacterium vitaeruminis DSM 20294.</title>
        <authorList>
            <person name="Ruckert C."/>
            <person name="Albersmeier A."/>
            <person name="Kalinowski J."/>
        </authorList>
    </citation>
    <scope>NUCLEOTIDE SEQUENCE [LARGE SCALE GENOMIC DNA]</scope>
    <source>
        <strain evidence="6">ATCC 10234</strain>
    </source>
</reference>
<dbReference type="InterPro" id="IPR037460">
    <property type="entry name" value="SEST-like"/>
</dbReference>
<dbReference type="PANTHER" id="PTHR37981:SF1">
    <property type="entry name" value="SGNH HYDROLASE-TYPE ESTERASE DOMAIN-CONTAINING PROTEIN"/>
    <property type="match status" value="1"/>
</dbReference>
<evidence type="ECO:0000256" key="1">
    <source>
        <dbReference type="PIRSR" id="PIRSR637460-1"/>
    </source>
</evidence>
<dbReference type="SUPFAM" id="SSF52266">
    <property type="entry name" value="SGNH hydrolase"/>
    <property type="match status" value="1"/>
</dbReference>
<dbReference type="AlphaFoldDB" id="W5Y158"/>
<dbReference type="CDD" id="cd01823">
    <property type="entry name" value="SEST_like"/>
    <property type="match status" value="1"/>
</dbReference>
<dbReference type="Proteomes" id="UP000019222">
    <property type="component" value="Chromosome"/>
</dbReference>